<keyword evidence="3" id="KW-1003">Cell membrane</keyword>
<protein>
    <submittedName>
        <fullName evidence="10">Binding-protein-dependent transport systems inner membrane component</fullName>
    </submittedName>
</protein>
<reference evidence="10" key="1">
    <citation type="submission" date="2009-06" db="EMBL/GenBank/DDBJ databases">
        <title>Complete sequence of Dickeya dadantii Ech703.</title>
        <authorList>
            <consortium name="US DOE Joint Genome Institute"/>
            <person name="Lucas S."/>
            <person name="Copeland A."/>
            <person name="Lapidus A."/>
            <person name="Glavina del Rio T."/>
            <person name="Dalin E."/>
            <person name="Tice H."/>
            <person name="Bruce D."/>
            <person name="Goodwin L."/>
            <person name="Pitluck S."/>
            <person name="Chertkov O."/>
            <person name="Brettin T."/>
            <person name="Detter J.C."/>
            <person name="Han C."/>
            <person name="Larimer F."/>
            <person name="Land M."/>
            <person name="Hauser L."/>
            <person name="Kyrpides N."/>
            <person name="Mikhailova N."/>
            <person name="Balakrishnan V."/>
            <person name="Glasner J."/>
            <person name="Perna N.T."/>
        </authorList>
    </citation>
    <scope>NUCLEOTIDE SEQUENCE [LARGE SCALE GENOMIC DNA]</scope>
    <source>
        <strain evidence="10">Ech703</strain>
    </source>
</reference>
<feature type="domain" description="ABC transmembrane type-1" evidence="9">
    <location>
        <begin position="87"/>
        <end position="275"/>
    </location>
</feature>
<evidence type="ECO:0000256" key="8">
    <source>
        <dbReference type="RuleBase" id="RU363032"/>
    </source>
</evidence>
<evidence type="ECO:0000256" key="6">
    <source>
        <dbReference type="ARBA" id="ARBA00022989"/>
    </source>
</evidence>
<keyword evidence="11" id="KW-1185">Reference proteome</keyword>
<dbReference type="Gene3D" id="1.10.3720.10">
    <property type="entry name" value="MetI-like"/>
    <property type="match status" value="1"/>
</dbReference>
<organism evidence="10 11">
    <name type="scientific">Musicola paradisiaca (strain Ech703)</name>
    <name type="common">Dickeya paradisiaca</name>
    <name type="synonym">Dickeya dadantii</name>
    <dbReference type="NCBI Taxonomy" id="579405"/>
    <lineage>
        <taxon>Bacteria</taxon>
        <taxon>Pseudomonadati</taxon>
        <taxon>Pseudomonadota</taxon>
        <taxon>Gammaproteobacteria</taxon>
        <taxon>Enterobacterales</taxon>
        <taxon>Pectobacteriaceae</taxon>
        <taxon>Musicola</taxon>
    </lineage>
</organism>
<evidence type="ECO:0000256" key="7">
    <source>
        <dbReference type="ARBA" id="ARBA00023136"/>
    </source>
</evidence>
<keyword evidence="7 8" id="KW-0472">Membrane</keyword>
<proteinExistence type="inferred from homology"/>
<comment type="similarity">
    <text evidence="8">Belongs to the binding-protein-dependent transport system permease family.</text>
</comment>
<feature type="transmembrane region" description="Helical" evidence="8">
    <location>
        <begin position="257"/>
        <end position="275"/>
    </location>
</feature>
<dbReference type="HOGENOM" id="CLU_028518_1_1_6"/>
<evidence type="ECO:0000256" key="5">
    <source>
        <dbReference type="ARBA" id="ARBA00022692"/>
    </source>
</evidence>
<keyword evidence="6 8" id="KW-1133">Transmembrane helix</keyword>
<dbReference type="AlphaFoldDB" id="C6C522"/>
<gene>
    <name evidence="10" type="ordered locus">Dd703_1837</name>
</gene>
<dbReference type="eggNOG" id="COG1173">
    <property type="taxonomic scope" value="Bacteria"/>
</dbReference>
<evidence type="ECO:0000313" key="10">
    <source>
        <dbReference type="EMBL" id="ACS85632.1"/>
    </source>
</evidence>
<dbReference type="PANTHER" id="PTHR43386:SF6">
    <property type="entry name" value="ABC TRANSPORTER PERMEASE PROTEIN"/>
    <property type="match status" value="1"/>
</dbReference>
<evidence type="ECO:0000259" key="9">
    <source>
        <dbReference type="PROSITE" id="PS50928"/>
    </source>
</evidence>
<dbReference type="RefSeq" id="WP_012765449.1">
    <property type="nucleotide sequence ID" value="NC_012880.1"/>
</dbReference>
<dbReference type="PANTHER" id="PTHR43386">
    <property type="entry name" value="OLIGOPEPTIDE TRANSPORT SYSTEM PERMEASE PROTEIN APPC"/>
    <property type="match status" value="1"/>
</dbReference>
<evidence type="ECO:0000256" key="1">
    <source>
        <dbReference type="ARBA" id="ARBA00004429"/>
    </source>
</evidence>
<dbReference type="CDD" id="cd06261">
    <property type="entry name" value="TM_PBP2"/>
    <property type="match status" value="1"/>
</dbReference>
<dbReference type="EMBL" id="CP001654">
    <property type="protein sequence ID" value="ACS85632.1"/>
    <property type="molecule type" value="Genomic_DNA"/>
</dbReference>
<comment type="subcellular location">
    <subcellularLocation>
        <location evidence="1">Cell inner membrane</location>
        <topology evidence="1">Multi-pass membrane protein</topology>
    </subcellularLocation>
    <subcellularLocation>
        <location evidence="8">Cell membrane</location>
        <topology evidence="8">Multi-pass membrane protein</topology>
    </subcellularLocation>
</comment>
<dbReference type="InterPro" id="IPR050366">
    <property type="entry name" value="BP-dependent_transpt_permease"/>
</dbReference>
<dbReference type="Proteomes" id="UP000002734">
    <property type="component" value="Chromosome"/>
</dbReference>
<keyword evidence="2 8" id="KW-0813">Transport</keyword>
<keyword evidence="4" id="KW-0997">Cell inner membrane</keyword>
<dbReference type="KEGG" id="dda:Dd703_1837"/>
<dbReference type="InterPro" id="IPR035906">
    <property type="entry name" value="MetI-like_sf"/>
</dbReference>
<dbReference type="InterPro" id="IPR000515">
    <property type="entry name" value="MetI-like"/>
</dbReference>
<feature type="transmembrane region" description="Helical" evidence="8">
    <location>
        <begin position="89"/>
        <end position="114"/>
    </location>
</feature>
<dbReference type="STRING" id="579405.Dd703_1837"/>
<feature type="transmembrane region" description="Helical" evidence="8">
    <location>
        <begin position="213"/>
        <end position="236"/>
    </location>
</feature>
<name>C6C522_MUSP7</name>
<evidence type="ECO:0000313" key="11">
    <source>
        <dbReference type="Proteomes" id="UP000002734"/>
    </source>
</evidence>
<dbReference type="Pfam" id="PF00528">
    <property type="entry name" value="BPD_transp_1"/>
    <property type="match status" value="1"/>
</dbReference>
<feature type="transmembrane region" description="Helical" evidence="8">
    <location>
        <begin position="135"/>
        <end position="158"/>
    </location>
</feature>
<accession>C6C522</accession>
<dbReference type="GO" id="GO:0005886">
    <property type="term" value="C:plasma membrane"/>
    <property type="evidence" value="ECO:0007669"/>
    <property type="project" value="UniProtKB-SubCell"/>
</dbReference>
<dbReference type="PROSITE" id="PS50928">
    <property type="entry name" value="ABC_TM1"/>
    <property type="match status" value="1"/>
</dbReference>
<sequence length="290" mass="31142">MNTLKKLWRNLSVRCGTLVLALLLCFGVLAPVLGTFDPTTIDYNFISVAAGTHGDVTLMDGRTISHLFLMGSDSMGRDIWSRVLFGTRISLLVGVATALMAVAGGCLIGMLAGYYRRFDMVLMRVVDGLMAIPSVLLAITLVAMLGASLPTVVLAIAIPEVPRVTRLVRSLVISLRDEPFVEAARALATPSMTILWRDILPNSLAPLLVQGTFIAASAIMTEAILSFLGLGLPADIPTWGNIMSEGRIQFAQNPGNVLFPALFLVPTVLAFNLLGDGLRDVFDPKFAQRA</sequence>
<dbReference type="SUPFAM" id="SSF161098">
    <property type="entry name" value="MetI-like"/>
    <property type="match status" value="1"/>
</dbReference>
<evidence type="ECO:0000256" key="2">
    <source>
        <dbReference type="ARBA" id="ARBA00022448"/>
    </source>
</evidence>
<dbReference type="GO" id="GO:0055085">
    <property type="term" value="P:transmembrane transport"/>
    <property type="evidence" value="ECO:0007669"/>
    <property type="project" value="InterPro"/>
</dbReference>
<evidence type="ECO:0000256" key="4">
    <source>
        <dbReference type="ARBA" id="ARBA00022519"/>
    </source>
</evidence>
<keyword evidence="5 8" id="KW-0812">Transmembrane</keyword>
<evidence type="ECO:0000256" key="3">
    <source>
        <dbReference type="ARBA" id="ARBA00022475"/>
    </source>
</evidence>